<feature type="region of interest" description="Disordered" evidence="1">
    <location>
        <begin position="2060"/>
        <end position="2085"/>
    </location>
</feature>
<dbReference type="GO" id="GO:0035361">
    <property type="term" value="C:Cul8-RING ubiquitin ligase complex"/>
    <property type="evidence" value="ECO:0007669"/>
    <property type="project" value="TreeGrafter"/>
</dbReference>
<dbReference type="PANTHER" id="PTHR28122:SF1">
    <property type="entry name" value="E3 UBIQUITIN-PROTEIN LIGASE SUBSTRATE RECEPTOR MMS22"/>
    <property type="match status" value="1"/>
</dbReference>
<feature type="compositionally biased region" description="Polar residues" evidence="1">
    <location>
        <begin position="637"/>
        <end position="650"/>
    </location>
</feature>
<dbReference type="GO" id="GO:0031297">
    <property type="term" value="P:replication fork processing"/>
    <property type="evidence" value="ECO:0007669"/>
    <property type="project" value="InterPro"/>
</dbReference>
<sequence length="2122" mass="238122">MAKWKELGEVPDSDDESTWDSQESAPTSACADAADAADAANTAKDAGDAGPTGNIIDSESHAIWDVPFSSQISAEEQNALPIPKPKEPEPQPPTSGSPIDEPQRESSPLLSSLFELGHRFEIIAPISSPTVQDRAGSEESALSSPPHISERFVRAIFEVQEEAPIFQESEQAGNETENENSRLGRSLRPRKPIQEHPYLLESAQYNQTWKSHGLRPVRVLAEEEQKRRQEEDSQEQNFEDDSQATNKDTAPEESEESQTTGHFEPPPEVDNILPSDAGEPSPTPESHSPRPDQAILSSQEDDEFPDPNDVEKWKSNKTAQRIHKRRSSPKASSKRKLPKLGNELVHFTDDTSILPDIDDIFDIPVSPPRTSPGVLAITPMAVINRLRGRPMVTLTPKASSNISSRTHSPAPANQHSELIDLTALENGDSEIGSDRDGESDGDMAGSQTASDREPDQVRLGAKRIRGVLPASWLRLDQQTSVQKAKSIARHHSPALSPEHSVRKGVAQRRLLSSQPGSRSALFLSDDSDDSDSTVRLQEPDIYFRDITSPTVEDDAVSVIEEDHIDHMFSRDKAASTGSSGLQKKRKRAQQSIFNGQPGQRKRQQRITGLLSRTKSVSSTQNRRLQVSKDNIGAQWPKKQNSGKTKPTTSRPPRLGILDVVEPNAPVFIRIAARTATRRRDQGRSSPSKKVIMLGTRRDTIDAVGVLKRWNEGIIQPRNSVSLSARPRPRQDEVVKIAAHAHVVQNPRPKKTHASLVKISNRFSQPRRMVKQASMDDFVDAGTTNQPGSSLNTNNFLVERPRPRGSFCRPAQLEMPGETANKYTFDARKRALDALYRKSRKSLPTSGNLRLEQSISRQTPVHNRQPVAEQPQSLESSTTSGPPGNEKRMRFRKQVRPRSVDVSAPQYTHANDPLPPELSPPTVVFDLSNNEATGKLLGLAPYGTHYTQHFEVFPLDRGVFFHESTIVGNGRLKTALDGKSLGNLGSHCGRCTFTIDEQALHWGPWDARTSSELGIIFDWVMDRLDDASSIDSDVGTATPVQAADFILIYLQDHLTFIEPESSNTFASRLTDILQTFERRVKDIPNSRNATQTFVEVLTRILVITVQVLRLCQKLNNISEAFQIEEILKRLAATTAGVLLQTDLKDVRDMYGHLQQMAFREKGIRNDEHSIICWVTLIRIFEEARIPRAGFWEVIASIILGPSIDTAVDATILERAWRILFTLLPLGEFDNTGVAIPRMRYTTPLEGWTIPQRLLRRIFQLYQNNSRQSPSFNDYLRAIVSRCHYLVEQWGWYKCNTILGTIFDFFAAQDLHNLRNEEVYQSPQFLEELSGSPSLATTPEDRCFHIYLKLIGMSIKHLKKYGMVKEVRNLVARLLPNHSRQYDKMMATHEAEIAALRNHHDLLCTLFWAAPPEMRPSIQSIEGLVVLGGSHKEACFISLRAWSRLSRFVVSSCEDISTYKPLADWQRNISQQVLEQFLSVEAEVNQQLLGMSAEACRNITHEHKTAVISKNKKVAMDLLHFSMKAFLDIMRHTRTLSAASYVLNHYPLEQILSRLSFSSVDSDWGILQVALDILDYFLTRIDEFASAEPLHVGQSWHEEDAIMLLERKFSSPLISVVRGVVNMKSQDVRVGQVGDRDICIEDAVTLAGRLGACLIHARLADLGLTPLDLFLIEITKPLEYLTYENRLATSFKRLEETYLENATIEVGNTPDYSSNRDLFNYAIVSMRKALLRADADKKPHLQNIFSKALRSVMDRMRADFKSMVLNSPEHLNHVNFVRSIISLIRSQDLCPVDPFFYQISQEYSPSRNDPRLQTAGILSWGLKLEEGDSKAVSGLFYLLFPSFKIALANGELANEASILKESMKHTHVFDFILSTMVPAIVRTSTQVSEGWVLLDTYIEAIDARLSSPCVHRQIGGDMMMDILALHTMVLASAEVIQTRASPALQHGDIASLTAMIKILNILSPSVTAYLINEPESQIAKDFPHVIDELTDFTRSADAYLSDVVKSYDEENTTILELDHLFDGLGMPGPETTLRYHEQVDRFSSHMLQDIRNNWVSNEASITIKGPPRSQKPSTTQSGQGAPVPKWDRRGLLQNLKEEIKRWNQGHDMMMRTASHEALFDEIWF</sequence>
<organism evidence="2 3">
    <name type="scientific">Xylaria hypoxylon</name>
    <dbReference type="NCBI Taxonomy" id="37992"/>
    <lineage>
        <taxon>Eukaryota</taxon>
        <taxon>Fungi</taxon>
        <taxon>Dikarya</taxon>
        <taxon>Ascomycota</taxon>
        <taxon>Pezizomycotina</taxon>
        <taxon>Sordariomycetes</taxon>
        <taxon>Xylariomycetidae</taxon>
        <taxon>Xylariales</taxon>
        <taxon>Xylariaceae</taxon>
        <taxon>Xylaria</taxon>
    </lineage>
</organism>
<keyword evidence="3" id="KW-1185">Reference proteome</keyword>
<feature type="region of interest" description="Disordered" evidence="1">
    <location>
        <begin position="483"/>
        <end position="536"/>
    </location>
</feature>
<feature type="compositionally biased region" description="Acidic residues" evidence="1">
    <location>
        <begin position="299"/>
        <end position="308"/>
    </location>
</feature>
<dbReference type="STRING" id="37992.A0A4Z0YY40"/>
<feature type="region of interest" description="Disordered" evidence="1">
    <location>
        <begin position="164"/>
        <end position="339"/>
    </location>
</feature>
<dbReference type="GO" id="GO:0005634">
    <property type="term" value="C:nucleus"/>
    <property type="evidence" value="ECO:0007669"/>
    <property type="project" value="InterPro"/>
</dbReference>
<feature type="compositionally biased region" description="Basic and acidic residues" evidence="1">
    <location>
        <begin position="220"/>
        <end position="231"/>
    </location>
</feature>
<feature type="compositionally biased region" description="Basic residues" evidence="1">
    <location>
        <begin position="320"/>
        <end position="338"/>
    </location>
</feature>
<protein>
    <submittedName>
        <fullName evidence="2">Uncharacterized protein</fullName>
    </submittedName>
</protein>
<feature type="region of interest" description="Disordered" evidence="1">
    <location>
        <begin position="568"/>
        <end position="655"/>
    </location>
</feature>
<dbReference type="Pfam" id="PF09462">
    <property type="entry name" value="Mus7"/>
    <property type="match status" value="1"/>
</dbReference>
<feature type="compositionally biased region" description="Acidic residues" evidence="1">
    <location>
        <begin position="9"/>
        <end position="18"/>
    </location>
</feature>
<dbReference type="PANTHER" id="PTHR28122">
    <property type="entry name" value="E3 UBIQUITIN-PROTEIN LIGASE SUBSTRATE RECEPTOR MMS22"/>
    <property type="match status" value="1"/>
</dbReference>
<dbReference type="GO" id="GO:0000724">
    <property type="term" value="P:double-strand break repair via homologous recombination"/>
    <property type="evidence" value="ECO:0007669"/>
    <property type="project" value="TreeGrafter"/>
</dbReference>
<gene>
    <name evidence="2" type="ORF">E0Z10_g7434</name>
</gene>
<feature type="compositionally biased region" description="Acidic residues" evidence="1">
    <location>
        <begin position="232"/>
        <end position="242"/>
    </location>
</feature>
<dbReference type="InterPro" id="IPR019021">
    <property type="entry name" value="Mms22"/>
</dbReference>
<feature type="compositionally biased region" description="Polar residues" evidence="1">
    <location>
        <begin position="841"/>
        <end position="861"/>
    </location>
</feature>
<name>A0A4Z0YY40_9PEZI</name>
<proteinExistence type="predicted"/>
<dbReference type="OrthoDB" id="2386201at2759"/>
<reference evidence="2 3" key="1">
    <citation type="submission" date="2019-03" db="EMBL/GenBank/DDBJ databases">
        <title>Draft genome sequence of Xylaria hypoxylon DSM 108379, a ubiquitous saprotrophic-parasitic fungi on hardwood.</title>
        <authorList>
            <person name="Buettner E."/>
            <person name="Leonhardt S."/>
            <person name="Gebauer A.M."/>
            <person name="Liers C."/>
            <person name="Hofrichter M."/>
            <person name="Kellner H."/>
        </authorList>
    </citation>
    <scope>NUCLEOTIDE SEQUENCE [LARGE SCALE GENOMIC DNA]</scope>
    <source>
        <strain evidence="2 3">DSM 108379</strain>
    </source>
</reference>
<dbReference type="EMBL" id="SKBN01000174">
    <property type="protein sequence ID" value="TGJ81322.1"/>
    <property type="molecule type" value="Genomic_DNA"/>
</dbReference>
<feature type="compositionally biased region" description="Low complexity" evidence="1">
    <location>
        <begin position="29"/>
        <end position="44"/>
    </location>
</feature>
<feature type="region of interest" description="Disordered" evidence="1">
    <location>
        <begin position="841"/>
        <end position="917"/>
    </location>
</feature>
<feature type="region of interest" description="Disordered" evidence="1">
    <location>
        <begin position="427"/>
        <end position="458"/>
    </location>
</feature>
<feature type="compositionally biased region" description="Polar residues" evidence="1">
    <location>
        <begin position="2068"/>
        <end position="2077"/>
    </location>
</feature>
<evidence type="ECO:0000256" key="1">
    <source>
        <dbReference type="SAM" id="MobiDB-lite"/>
    </source>
</evidence>
<comment type="caution">
    <text evidence="2">The sequence shown here is derived from an EMBL/GenBank/DDBJ whole genome shotgun (WGS) entry which is preliminary data.</text>
</comment>
<feature type="compositionally biased region" description="Polar residues" evidence="1">
    <location>
        <begin position="610"/>
        <end position="628"/>
    </location>
</feature>
<evidence type="ECO:0000313" key="3">
    <source>
        <dbReference type="Proteomes" id="UP000297716"/>
    </source>
</evidence>
<feature type="region of interest" description="Disordered" evidence="1">
    <location>
        <begin position="1"/>
        <end position="111"/>
    </location>
</feature>
<accession>A0A4Z0YY40</accession>
<evidence type="ECO:0000313" key="2">
    <source>
        <dbReference type="EMBL" id="TGJ81322.1"/>
    </source>
</evidence>
<feature type="region of interest" description="Disordered" evidence="1">
    <location>
        <begin position="125"/>
        <end position="148"/>
    </location>
</feature>
<feature type="compositionally biased region" description="Polar residues" evidence="1">
    <location>
        <begin position="869"/>
        <end position="881"/>
    </location>
</feature>
<dbReference type="Proteomes" id="UP000297716">
    <property type="component" value="Unassembled WGS sequence"/>
</dbReference>